<dbReference type="EMBL" id="JAIQCV010000006">
    <property type="protein sequence ID" value="KAH1092023.1"/>
    <property type="molecule type" value="Genomic_DNA"/>
</dbReference>
<reference evidence="1 2" key="1">
    <citation type="journal article" date="2021" name="Plant Biotechnol. J.">
        <title>Multi-omics assisted identification of the key and species-specific regulatory components of drought-tolerant mechanisms in Gossypium stocksii.</title>
        <authorList>
            <person name="Yu D."/>
            <person name="Ke L."/>
            <person name="Zhang D."/>
            <person name="Wu Y."/>
            <person name="Sun Y."/>
            <person name="Mei J."/>
            <person name="Sun J."/>
            <person name="Sun Y."/>
        </authorList>
    </citation>
    <scope>NUCLEOTIDE SEQUENCE [LARGE SCALE GENOMIC DNA]</scope>
    <source>
        <strain evidence="2">cv. E1</strain>
        <tissue evidence="1">Leaf</tissue>
    </source>
</reference>
<evidence type="ECO:0000313" key="2">
    <source>
        <dbReference type="Proteomes" id="UP000828251"/>
    </source>
</evidence>
<accession>A0A9D3VS95</accession>
<protein>
    <submittedName>
        <fullName evidence="1">Uncharacterized protein</fullName>
    </submittedName>
</protein>
<dbReference type="Proteomes" id="UP000828251">
    <property type="component" value="Unassembled WGS sequence"/>
</dbReference>
<keyword evidence="2" id="KW-1185">Reference proteome</keyword>
<organism evidence="1 2">
    <name type="scientific">Gossypium stocksii</name>
    <dbReference type="NCBI Taxonomy" id="47602"/>
    <lineage>
        <taxon>Eukaryota</taxon>
        <taxon>Viridiplantae</taxon>
        <taxon>Streptophyta</taxon>
        <taxon>Embryophyta</taxon>
        <taxon>Tracheophyta</taxon>
        <taxon>Spermatophyta</taxon>
        <taxon>Magnoliopsida</taxon>
        <taxon>eudicotyledons</taxon>
        <taxon>Gunneridae</taxon>
        <taxon>Pentapetalae</taxon>
        <taxon>rosids</taxon>
        <taxon>malvids</taxon>
        <taxon>Malvales</taxon>
        <taxon>Malvaceae</taxon>
        <taxon>Malvoideae</taxon>
        <taxon>Gossypium</taxon>
    </lineage>
</organism>
<comment type="caution">
    <text evidence="1">The sequence shown here is derived from an EMBL/GenBank/DDBJ whole genome shotgun (WGS) entry which is preliminary data.</text>
</comment>
<evidence type="ECO:0000313" key="1">
    <source>
        <dbReference type="EMBL" id="KAH1092023.1"/>
    </source>
</evidence>
<gene>
    <name evidence="1" type="ORF">J1N35_019280</name>
</gene>
<name>A0A9D3VS95_9ROSI</name>
<proteinExistence type="predicted"/>
<dbReference type="AlphaFoldDB" id="A0A9D3VS95"/>
<sequence>MKKNPGNASSLSLTGEKLVGTTSRFNPIFEGLVEWVVTLSANALDLGKHSMVLFKLGFIGGNLGAKSDAGQNRKKLNRIIHECGGWFKLAESSQAPLSNTMNSVV</sequence>